<comment type="caution">
    <text evidence="3">The sequence shown here is derived from an EMBL/GenBank/DDBJ whole genome shotgun (WGS) entry which is preliminary data.</text>
</comment>
<dbReference type="OrthoDB" id="435273at2759"/>
<reference evidence="3" key="1">
    <citation type="journal article" date="2018" name="Genome Res.">
        <title>The genomic architecture and molecular evolution of ant odorant receptors.</title>
        <authorList>
            <person name="McKenzie S.K."/>
            <person name="Kronauer D.J.C."/>
        </authorList>
    </citation>
    <scope>NUCLEOTIDE SEQUENCE [LARGE SCALE GENOMIC DNA]</scope>
    <source>
        <strain evidence="3">Clonal line C1</strain>
    </source>
</reference>
<sequence>MRSLGLSPTIAELNRYMKDKGGKMSFADFLEVMHLQTRAEDLPKEVIEAFRAMDISHSGTISTRQLAHMLLHWGEQLSSKEGLYSKQMIDIILFVCVCVCVCVTLPRTTWCIVSVEQIFREANVSVNGHVKYEDFVKIACAPVPDYY</sequence>
<gene>
    <name evidence="3" type="ORF">DMN91_002020</name>
</gene>
<reference evidence="3" key="2">
    <citation type="submission" date="2018-07" db="EMBL/GenBank/DDBJ databases">
        <authorList>
            <person name="Mckenzie S.K."/>
            <person name="Kronauer D.J.C."/>
        </authorList>
    </citation>
    <scope>NUCLEOTIDE SEQUENCE</scope>
    <source>
        <strain evidence="3">Clonal line C1</strain>
    </source>
</reference>
<feature type="domain" description="EF-hand" evidence="2">
    <location>
        <begin position="41"/>
        <end position="76"/>
    </location>
</feature>
<protein>
    <recommendedName>
        <fullName evidence="2">EF-hand domain-containing protein</fullName>
    </recommendedName>
</protein>
<proteinExistence type="predicted"/>
<accession>A0A3L8E0Y6</accession>
<dbReference type="PROSITE" id="PS50222">
    <property type="entry name" value="EF_HAND_2"/>
    <property type="match status" value="1"/>
</dbReference>
<dbReference type="InterPro" id="IPR011992">
    <property type="entry name" value="EF-hand-dom_pair"/>
</dbReference>
<name>A0A3L8E0Y6_OOCBI</name>
<dbReference type="InterPro" id="IPR050230">
    <property type="entry name" value="CALM/Myosin/TropC-like"/>
</dbReference>
<evidence type="ECO:0000313" key="3">
    <source>
        <dbReference type="EMBL" id="RLU25859.1"/>
    </source>
</evidence>
<dbReference type="EMBL" id="QOIP01000002">
    <property type="protein sequence ID" value="RLU25859.1"/>
    <property type="molecule type" value="Genomic_DNA"/>
</dbReference>
<dbReference type="PANTHER" id="PTHR23048">
    <property type="entry name" value="MYOSIN LIGHT CHAIN 1, 3"/>
    <property type="match status" value="1"/>
</dbReference>
<dbReference type="SUPFAM" id="SSF47473">
    <property type="entry name" value="EF-hand"/>
    <property type="match status" value="1"/>
</dbReference>
<dbReference type="InterPro" id="IPR002048">
    <property type="entry name" value="EF_hand_dom"/>
</dbReference>
<dbReference type="Gene3D" id="1.10.238.10">
    <property type="entry name" value="EF-hand"/>
    <property type="match status" value="2"/>
</dbReference>
<dbReference type="GO" id="GO:0016460">
    <property type="term" value="C:myosin II complex"/>
    <property type="evidence" value="ECO:0007669"/>
    <property type="project" value="TreeGrafter"/>
</dbReference>
<dbReference type="GO" id="GO:0005509">
    <property type="term" value="F:calcium ion binding"/>
    <property type="evidence" value="ECO:0007669"/>
    <property type="project" value="InterPro"/>
</dbReference>
<organism evidence="3">
    <name type="scientific">Ooceraea biroi</name>
    <name type="common">Clonal raider ant</name>
    <name type="synonym">Cerapachys biroi</name>
    <dbReference type="NCBI Taxonomy" id="2015173"/>
    <lineage>
        <taxon>Eukaryota</taxon>
        <taxon>Metazoa</taxon>
        <taxon>Ecdysozoa</taxon>
        <taxon>Arthropoda</taxon>
        <taxon>Hexapoda</taxon>
        <taxon>Insecta</taxon>
        <taxon>Pterygota</taxon>
        <taxon>Neoptera</taxon>
        <taxon>Endopterygota</taxon>
        <taxon>Hymenoptera</taxon>
        <taxon>Apocrita</taxon>
        <taxon>Aculeata</taxon>
        <taxon>Formicoidea</taxon>
        <taxon>Formicidae</taxon>
        <taxon>Dorylinae</taxon>
        <taxon>Ooceraea</taxon>
    </lineage>
</organism>
<dbReference type="Proteomes" id="UP000279307">
    <property type="component" value="Chromosome 2"/>
</dbReference>
<dbReference type="PANTHER" id="PTHR23048:SF0">
    <property type="entry name" value="CALMODULIN LIKE 3"/>
    <property type="match status" value="1"/>
</dbReference>
<keyword evidence="1" id="KW-0677">Repeat</keyword>
<dbReference type="AlphaFoldDB" id="A0A3L8E0Y6"/>
<evidence type="ECO:0000256" key="1">
    <source>
        <dbReference type="ARBA" id="ARBA00022737"/>
    </source>
</evidence>
<evidence type="ECO:0000259" key="2">
    <source>
        <dbReference type="PROSITE" id="PS50222"/>
    </source>
</evidence>